<evidence type="ECO:0000313" key="2">
    <source>
        <dbReference type="Proteomes" id="UP000196320"/>
    </source>
</evidence>
<dbReference type="EMBL" id="FUKO01000014">
    <property type="protein sequence ID" value="SJN25147.1"/>
    <property type="molecule type" value="Genomic_DNA"/>
</dbReference>
<name>A0A1R4IZ64_9MICO</name>
<dbReference type="Pfam" id="PF20373">
    <property type="entry name" value="DUF6668"/>
    <property type="match status" value="1"/>
</dbReference>
<reference evidence="1 2" key="1">
    <citation type="submission" date="2017-02" db="EMBL/GenBank/DDBJ databases">
        <authorList>
            <person name="Peterson S.W."/>
        </authorList>
    </citation>
    <scope>NUCLEOTIDE SEQUENCE [LARGE SCALE GENOMIC DNA]</scope>
    <source>
        <strain evidence="1 2">B Mb 05.01</strain>
    </source>
</reference>
<accession>A0A1R4IZ64</accession>
<dbReference type="AlphaFoldDB" id="A0A1R4IZ64"/>
<proteinExistence type="predicted"/>
<organism evidence="1 2">
    <name type="scientific">Microbacterium esteraromaticum</name>
    <dbReference type="NCBI Taxonomy" id="57043"/>
    <lineage>
        <taxon>Bacteria</taxon>
        <taxon>Bacillati</taxon>
        <taxon>Actinomycetota</taxon>
        <taxon>Actinomycetes</taxon>
        <taxon>Micrococcales</taxon>
        <taxon>Microbacteriaceae</taxon>
        <taxon>Microbacterium</taxon>
    </lineage>
</organism>
<gene>
    <name evidence="1" type="ORF">FM104_04750</name>
</gene>
<dbReference type="InterPro" id="IPR046609">
    <property type="entry name" value="DUF6668"/>
</dbReference>
<sequence length="186" mass="19571">MAEPEEAPEEIETDPILGDALEQTGLGAPRMARDIAPTPPVAPAPAITADTVWLVGASGGVGVSTLARLAGESVIDGGLHEPVWQAPVYVVAATHPAGLEAAAELARANARGDVSYDIRALLLVHDRPKLSRATVQLAKQVSGVYPRTMTIPFIPAWREPGTPEIPKSVRVQLVMAALAPKRKKKS</sequence>
<dbReference type="Proteomes" id="UP000196320">
    <property type="component" value="Unassembled WGS sequence"/>
</dbReference>
<evidence type="ECO:0000313" key="1">
    <source>
        <dbReference type="EMBL" id="SJN25147.1"/>
    </source>
</evidence>
<protein>
    <submittedName>
        <fullName evidence="1">Uncharacterized protein</fullName>
    </submittedName>
</protein>
<keyword evidence="2" id="KW-1185">Reference proteome</keyword>